<name>A0A926VAY9_9CYAN</name>
<sequence>MSITPKWKRTQYRAVINWLTKYKPQPDSPILEQLRGCLEAFHHLCAVDAWEKAANLIRRGVPVTTSTVPLNSYEDIYLEEALHNQLGDFSYYREQIDLCGKLIGKVNNEVDAYTLSNLGNTYTCLKQYETAIEYHKQSLGIAAGIGDKWAAAAAIHNLSDAYRLLKQFDLAALLGMRSLYIFACIQSPEMETAMMTLSKIALEIGIEEYAEIIEEQLQVIKQEEGGEQAVVGLRQLLFET</sequence>
<keyword evidence="2" id="KW-0963">Cytoplasm</keyword>
<keyword evidence="5" id="KW-1185">Reference proteome</keyword>
<reference evidence="4" key="1">
    <citation type="journal article" date="2015" name="ISME J.">
        <title>Draft Genome Sequence of Streptomyces incarnatus NRRL8089, which Produces the Nucleoside Antibiotic Sinefungin.</title>
        <authorList>
            <person name="Oshima K."/>
            <person name="Hattori M."/>
            <person name="Shimizu H."/>
            <person name="Fukuda K."/>
            <person name="Nemoto M."/>
            <person name="Inagaki K."/>
            <person name="Tamura T."/>
        </authorList>
    </citation>
    <scope>NUCLEOTIDE SEQUENCE</scope>
    <source>
        <strain evidence="4">FACHB-1375</strain>
    </source>
</reference>
<evidence type="ECO:0000256" key="3">
    <source>
        <dbReference type="ARBA" id="ARBA00022737"/>
    </source>
</evidence>
<dbReference type="PANTHER" id="PTHR45954:SF1">
    <property type="entry name" value="LD33695P"/>
    <property type="match status" value="1"/>
</dbReference>
<dbReference type="GO" id="GO:0001965">
    <property type="term" value="F:G-protein alpha-subunit binding"/>
    <property type="evidence" value="ECO:0007669"/>
    <property type="project" value="TreeGrafter"/>
</dbReference>
<dbReference type="PANTHER" id="PTHR45954">
    <property type="entry name" value="LD33695P"/>
    <property type="match status" value="1"/>
</dbReference>
<dbReference type="Pfam" id="PF13424">
    <property type="entry name" value="TPR_12"/>
    <property type="match status" value="1"/>
</dbReference>
<comment type="caution">
    <text evidence="4">The sequence shown here is derived from an EMBL/GenBank/DDBJ whole genome shotgun (WGS) entry which is preliminary data.</text>
</comment>
<dbReference type="InterPro" id="IPR011990">
    <property type="entry name" value="TPR-like_helical_dom_sf"/>
</dbReference>
<dbReference type="GO" id="GO:0005938">
    <property type="term" value="C:cell cortex"/>
    <property type="evidence" value="ECO:0007669"/>
    <property type="project" value="TreeGrafter"/>
</dbReference>
<dbReference type="InterPro" id="IPR052386">
    <property type="entry name" value="GPSM"/>
</dbReference>
<keyword evidence="3" id="KW-0677">Repeat</keyword>
<protein>
    <submittedName>
        <fullName evidence="4">Tetratricopeptide repeat protein</fullName>
    </submittedName>
</protein>
<dbReference type="SMART" id="SM00028">
    <property type="entry name" value="TPR"/>
    <property type="match status" value="1"/>
</dbReference>
<organism evidence="4 5">
    <name type="scientific">Aerosakkonema funiforme FACHB-1375</name>
    <dbReference type="NCBI Taxonomy" id="2949571"/>
    <lineage>
        <taxon>Bacteria</taxon>
        <taxon>Bacillati</taxon>
        <taxon>Cyanobacteriota</taxon>
        <taxon>Cyanophyceae</taxon>
        <taxon>Oscillatoriophycideae</taxon>
        <taxon>Aerosakkonematales</taxon>
        <taxon>Aerosakkonemataceae</taxon>
        <taxon>Aerosakkonema</taxon>
    </lineage>
</organism>
<dbReference type="SUPFAM" id="SSF48452">
    <property type="entry name" value="TPR-like"/>
    <property type="match status" value="1"/>
</dbReference>
<dbReference type="InterPro" id="IPR019734">
    <property type="entry name" value="TPR_rpt"/>
</dbReference>
<reference evidence="4" key="2">
    <citation type="submission" date="2020-08" db="EMBL/GenBank/DDBJ databases">
        <authorList>
            <person name="Chen M."/>
            <person name="Teng W."/>
            <person name="Zhao L."/>
            <person name="Hu C."/>
            <person name="Zhou Y."/>
            <person name="Han B."/>
            <person name="Song L."/>
            <person name="Shu W."/>
        </authorList>
    </citation>
    <scope>NUCLEOTIDE SEQUENCE</scope>
    <source>
        <strain evidence="4">FACHB-1375</strain>
    </source>
</reference>
<dbReference type="EMBL" id="JACJPW010000007">
    <property type="protein sequence ID" value="MBD2180340.1"/>
    <property type="molecule type" value="Genomic_DNA"/>
</dbReference>
<gene>
    <name evidence="4" type="ORF">H6G03_04310</name>
</gene>
<dbReference type="AlphaFoldDB" id="A0A926VAY9"/>
<accession>A0A926VAY9</accession>
<comment type="subcellular location">
    <subcellularLocation>
        <location evidence="1">Cytoplasm</location>
    </subcellularLocation>
</comment>
<evidence type="ECO:0000256" key="1">
    <source>
        <dbReference type="ARBA" id="ARBA00004496"/>
    </source>
</evidence>
<dbReference type="Gene3D" id="1.25.40.10">
    <property type="entry name" value="Tetratricopeptide repeat domain"/>
    <property type="match status" value="1"/>
</dbReference>
<evidence type="ECO:0000313" key="4">
    <source>
        <dbReference type="EMBL" id="MBD2180340.1"/>
    </source>
</evidence>
<proteinExistence type="predicted"/>
<evidence type="ECO:0000256" key="2">
    <source>
        <dbReference type="ARBA" id="ARBA00022490"/>
    </source>
</evidence>
<evidence type="ECO:0000313" key="5">
    <source>
        <dbReference type="Proteomes" id="UP000641646"/>
    </source>
</evidence>
<dbReference type="GO" id="GO:0005092">
    <property type="term" value="F:GDP-dissociation inhibitor activity"/>
    <property type="evidence" value="ECO:0007669"/>
    <property type="project" value="TreeGrafter"/>
</dbReference>
<dbReference type="Proteomes" id="UP000641646">
    <property type="component" value="Unassembled WGS sequence"/>
</dbReference>